<evidence type="ECO:0000313" key="3">
    <source>
        <dbReference type="Proteomes" id="UP001227162"/>
    </source>
</evidence>
<reference evidence="2" key="1">
    <citation type="submission" date="2022-07" db="EMBL/GenBank/DDBJ databases">
        <authorList>
            <person name="Otstavnykh N."/>
            <person name="Isaeva M."/>
            <person name="Bystritskaya E."/>
        </authorList>
    </citation>
    <scope>NUCLEOTIDE SEQUENCE</scope>
    <source>
        <strain evidence="2">10Alg 79</strain>
    </source>
</reference>
<dbReference type="AlphaFoldDB" id="A0AAJ1U9G0"/>
<feature type="signal peptide" evidence="1">
    <location>
        <begin position="1"/>
        <end position="26"/>
    </location>
</feature>
<dbReference type="EMBL" id="JANFFA010000006">
    <property type="protein sequence ID" value="MDQ2095761.1"/>
    <property type="molecule type" value="Genomic_DNA"/>
</dbReference>
<dbReference type="Proteomes" id="UP001227162">
    <property type="component" value="Unassembled WGS sequence"/>
</dbReference>
<comment type="caution">
    <text evidence="2">The sequence shown here is derived from an EMBL/GenBank/DDBJ whole genome shotgun (WGS) entry which is preliminary data.</text>
</comment>
<name>A0AAJ1U9G0_9RHOB</name>
<proteinExistence type="predicted"/>
<keyword evidence="3" id="KW-1185">Reference proteome</keyword>
<reference evidence="2" key="2">
    <citation type="submission" date="2023-04" db="EMBL/GenBank/DDBJ databases">
        <title>'Rhodoalgimonas zhirmunskyi' gen. nov., isolated from a red alga.</title>
        <authorList>
            <person name="Nedashkovskaya O.I."/>
            <person name="Otstavnykh N.Y."/>
            <person name="Bystritskaya E.P."/>
            <person name="Balabanova L.A."/>
            <person name="Isaeva M.P."/>
        </authorList>
    </citation>
    <scope>NUCLEOTIDE SEQUENCE</scope>
    <source>
        <strain evidence="2">10Alg 79</strain>
    </source>
</reference>
<protein>
    <submittedName>
        <fullName evidence="2">Uncharacterized protein</fullName>
    </submittedName>
</protein>
<evidence type="ECO:0000256" key="1">
    <source>
        <dbReference type="SAM" id="SignalP"/>
    </source>
</evidence>
<gene>
    <name evidence="2" type="ORF">NOI20_16705</name>
</gene>
<evidence type="ECO:0000313" key="2">
    <source>
        <dbReference type="EMBL" id="MDQ2095761.1"/>
    </source>
</evidence>
<dbReference type="RefSeq" id="WP_317627385.1">
    <property type="nucleotide sequence ID" value="NZ_JANFFA010000006.1"/>
</dbReference>
<accession>A0AAJ1U9G0</accession>
<keyword evidence="1" id="KW-0732">Signal</keyword>
<feature type="chain" id="PRO_5042604039" evidence="1">
    <location>
        <begin position="27"/>
        <end position="145"/>
    </location>
</feature>
<organism evidence="2 3">
    <name type="scientific">Rhodalgimonas zhirmunskyi</name>
    <dbReference type="NCBI Taxonomy" id="2964767"/>
    <lineage>
        <taxon>Bacteria</taxon>
        <taxon>Pseudomonadati</taxon>
        <taxon>Pseudomonadota</taxon>
        <taxon>Alphaproteobacteria</taxon>
        <taxon>Rhodobacterales</taxon>
        <taxon>Roseobacteraceae</taxon>
        <taxon>Rhodalgimonas</taxon>
    </lineage>
</organism>
<sequence length="145" mass="15189">MTSFGPAPLLPLIAALGLGLAAPSQADEATECQAALDGFSAMLGDGDRYLGLRSQSGGAALHGLPCHEGEIIDWFEKGGWTHRKTATASGAFFGAGSTRYRMDRGLVFCRPQPRLLGWLKGGCSVQATVVLSEGRITHVFAGPTK</sequence>